<dbReference type="GO" id="GO:0009611">
    <property type="term" value="P:response to wounding"/>
    <property type="evidence" value="ECO:0007669"/>
    <property type="project" value="InterPro"/>
</dbReference>
<dbReference type="AlphaFoldDB" id="A0AAD5JL62"/>
<keyword evidence="3" id="KW-0722">Serine protease inhibitor</keyword>
<name>A0AAD5JL62_ACENE</name>
<gene>
    <name evidence="4" type="ORF">LWI28_022565</name>
</gene>
<reference evidence="4" key="1">
    <citation type="journal article" date="2022" name="Plant J.">
        <title>Strategies of tolerance reflected in two North American maple genomes.</title>
        <authorList>
            <person name="McEvoy S.L."/>
            <person name="Sezen U.U."/>
            <person name="Trouern-Trend A."/>
            <person name="McMahon S.M."/>
            <person name="Schaberg P.G."/>
            <person name="Yang J."/>
            <person name="Wegrzyn J.L."/>
            <person name="Swenson N.G."/>
        </authorList>
    </citation>
    <scope>NUCLEOTIDE SEQUENCE</scope>
    <source>
        <strain evidence="4">91603</strain>
    </source>
</reference>
<dbReference type="InterPro" id="IPR000864">
    <property type="entry name" value="Prot_inh_pot1"/>
</dbReference>
<comment type="caution">
    <text evidence="4">The sequence shown here is derived from an EMBL/GenBank/DDBJ whole genome shotgun (WGS) entry which is preliminary data.</text>
</comment>
<dbReference type="Proteomes" id="UP001064489">
    <property type="component" value="Chromosome 1"/>
</dbReference>
<dbReference type="Pfam" id="PF00280">
    <property type="entry name" value="potato_inhibit"/>
    <property type="match status" value="3"/>
</dbReference>
<keyword evidence="2" id="KW-0646">Protease inhibitor</keyword>
<dbReference type="EMBL" id="JAJSOW010000003">
    <property type="protein sequence ID" value="KAI9196279.1"/>
    <property type="molecule type" value="Genomic_DNA"/>
</dbReference>
<accession>A0AAD5JL62</accession>
<evidence type="ECO:0000256" key="2">
    <source>
        <dbReference type="ARBA" id="ARBA00022690"/>
    </source>
</evidence>
<comment type="similarity">
    <text evidence="1">Belongs to the protease inhibitor I13 (potato type I serine protease inhibitor) family.</text>
</comment>
<proteinExistence type="inferred from homology"/>
<dbReference type="GO" id="GO:0004867">
    <property type="term" value="F:serine-type endopeptidase inhibitor activity"/>
    <property type="evidence" value="ECO:0007669"/>
    <property type="project" value="UniProtKB-KW"/>
</dbReference>
<dbReference type="SUPFAM" id="SSF54654">
    <property type="entry name" value="CI-2 family of serine protease inhibitors"/>
    <property type="match status" value="3"/>
</dbReference>
<dbReference type="PANTHER" id="PTHR33091:SF103">
    <property type="entry name" value="SERINE PROTEASE INHIBITOR, POTATO INHIBITOR I-TYPE FAMILY PROTEIN"/>
    <property type="match status" value="1"/>
</dbReference>
<dbReference type="Gene3D" id="3.30.10.10">
    <property type="entry name" value="Trypsin Inhibitor V, subunit A"/>
    <property type="match status" value="3"/>
</dbReference>
<dbReference type="PANTHER" id="PTHR33091">
    <property type="entry name" value="PROTEIN, PUTATIVE, EXPRESSED-RELATED"/>
    <property type="match status" value="1"/>
</dbReference>
<keyword evidence="5" id="KW-1185">Reference proteome</keyword>
<organism evidence="4 5">
    <name type="scientific">Acer negundo</name>
    <name type="common">Box elder</name>
    <dbReference type="NCBI Taxonomy" id="4023"/>
    <lineage>
        <taxon>Eukaryota</taxon>
        <taxon>Viridiplantae</taxon>
        <taxon>Streptophyta</taxon>
        <taxon>Embryophyta</taxon>
        <taxon>Tracheophyta</taxon>
        <taxon>Spermatophyta</taxon>
        <taxon>Magnoliopsida</taxon>
        <taxon>eudicotyledons</taxon>
        <taxon>Gunneridae</taxon>
        <taxon>Pentapetalae</taxon>
        <taxon>rosids</taxon>
        <taxon>malvids</taxon>
        <taxon>Sapindales</taxon>
        <taxon>Sapindaceae</taxon>
        <taxon>Hippocastanoideae</taxon>
        <taxon>Acereae</taxon>
        <taxon>Acer</taxon>
    </lineage>
</organism>
<evidence type="ECO:0000313" key="5">
    <source>
        <dbReference type="Proteomes" id="UP001064489"/>
    </source>
</evidence>
<dbReference type="PROSITE" id="PS00285">
    <property type="entry name" value="POTATO_INHIBITOR"/>
    <property type="match status" value="3"/>
</dbReference>
<evidence type="ECO:0000256" key="1">
    <source>
        <dbReference type="ARBA" id="ARBA00008210"/>
    </source>
</evidence>
<dbReference type="InterPro" id="IPR036354">
    <property type="entry name" value="Prot_inh_pot1_sf"/>
</dbReference>
<reference evidence="4" key="2">
    <citation type="submission" date="2023-02" db="EMBL/GenBank/DDBJ databases">
        <authorList>
            <person name="Swenson N.G."/>
            <person name="Wegrzyn J.L."/>
            <person name="Mcevoy S.L."/>
        </authorList>
    </citation>
    <scope>NUCLEOTIDE SEQUENCE</scope>
    <source>
        <strain evidence="4">91603</strain>
        <tissue evidence="4">Leaf</tissue>
    </source>
</reference>
<evidence type="ECO:0000256" key="3">
    <source>
        <dbReference type="ARBA" id="ARBA00022900"/>
    </source>
</evidence>
<protein>
    <submittedName>
        <fullName evidence="4">Uncharacterized protein</fullName>
    </submittedName>
</protein>
<sequence length="168" mass="18134">MSDDCRGKASWPELVGARGVDAASTIERENPFVSAEIVLEGTIVDRQFLCTRVRVWVNTSGIVVVIPKIGKASWPELVGARGVDAASTIERENPFVSAEIVLEGTIVDLQFLCTRVRVWVNTSGIVVVIPKIGKGSWPELLGAQGVVAAATIERENPLVSVEFVPEDH</sequence>
<evidence type="ECO:0000313" key="4">
    <source>
        <dbReference type="EMBL" id="KAI9196279.1"/>
    </source>
</evidence>